<dbReference type="EMBL" id="JAWDGP010003967">
    <property type="protein sequence ID" value="KAK3769116.1"/>
    <property type="molecule type" value="Genomic_DNA"/>
</dbReference>
<comment type="caution">
    <text evidence="2">The sequence shown here is derived from an EMBL/GenBank/DDBJ whole genome shotgun (WGS) entry which is preliminary data.</text>
</comment>
<dbReference type="AlphaFoldDB" id="A0AAE0ZHR7"/>
<evidence type="ECO:0000313" key="3">
    <source>
        <dbReference type="Proteomes" id="UP001283361"/>
    </source>
</evidence>
<proteinExistence type="predicted"/>
<dbReference type="Proteomes" id="UP001283361">
    <property type="component" value="Unassembled WGS sequence"/>
</dbReference>
<feature type="transmembrane region" description="Helical" evidence="1">
    <location>
        <begin position="117"/>
        <end position="137"/>
    </location>
</feature>
<gene>
    <name evidence="2" type="ORF">RRG08_064195</name>
</gene>
<feature type="non-terminal residue" evidence="2">
    <location>
        <position position="1"/>
    </location>
</feature>
<accession>A0AAE0ZHR7</accession>
<evidence type="ECO:0000313" key="2">
    <source>
        <dbReference type="EMBL" id="KAK3769116.1"/>
    </source>
</evidence>
<name>A0AAE0ZHR7_9GAST</name>
<protein>
    <submittedName>
        <fullName evidence="2">Uncharacterized protein</fullName>
    </submittedName>
</protein>
<organism evidence="2 3">
    <name type="scientific">Elysia crispata</name>
    <name type="common">lettuce slug</name>
    <dbReference type="NCBI Taxonomy" id="231223"/>
    <lineage>
        <taxon>Eukaryota</taxon>
        <taxon>Metazoa</taxon>
        <taxon>Spiralia</taxon>
        <taxon>Lophotrochozoa</taxon>
        <taxon>Mollusca</taxon>
        <taxon>Gastropoda</taxon>
        <taxon>Heterobranchia</taxon>
        <taxon>Euthyneura</taxon>
        <taxon>Panpulmonata</taxon>
        <taxon>Sacoglossa</taxon>
        <taxon>Placobranchoidea</taxon>
        <taxon>Plakobranchidae</taxon>
        <taxon>Elysia</taxon>
    </lineage>
</organism>
<keyword evidence="3" id="KW-1185">Reference proteome</keyword>
<keyword evidence="1" id="KW-1133">Transmembrane helix</keyword>
<sequence>MKKGRIGSGVGCEDKEKEAFLRMTSTTTFSDVERPNLSQSFVCYSNCLVRVRATQTTRFGGREGATFPTWPPVDRPRAERAGCAATDQSSPSEWKDFFRWYLYYECLQKMGVAVLKYWKFACVTAGFLAICVFAYQLTLKDLHLQTLISRATRFRRGSS</sequence>
<keyword evidence="1" id="KW-0472">Membrane</keyword>
<reference evidence="2" key="1">
    <citation type="journal article" date="2023" name="G3 (Bethesda)">
        <title>A reference genome for the long-term kleptoplast-retaining sea slug Elysia crispata morphotype clarki.</title>
        <authorList>
            <person name="Eastman K.E."/>
            <person name="Pendleton A.L."/>
            <person name="Shaikh M.A."/>
            <person name="Suttiyut T."/>
            <person name="Ogas R."/>
            <person name="Tomko P."/>
            <person name="Gavelis G."/>
            <person name="Widhalm J.R."/>
            <person name="Wisecaver J.H."/>
        </authorList>
    </citation>
    <scope>NUCLEOTIDE SEQUENCE</scope>
    <source>
        <strain evidence="2">ECLA1</strain>
    </source>
</reference>
<keyword evidence="1" id="KW-0812">Transmembrane</keyword>
<evidence type="ECO:0000256" key="1">
    <source>
        <dbReference type="SAM" id="Phobius"/>
    </source>
</evidence>